<name>A0A0F3NL70_9RICK</name>
<evidence type="ECO:0000313" key="1">
    <source>
        <dbReference type="EMBL" id="KJV68803.1"/>
    </source>
</evidence>
<dbReference type="AlphaFoldDB" id="A0A0F3NL70"/>
<sequence>MMALSNLAYERIIELIINNYFKYDVTYNTTKLQEVHNTLRKFFSKIDAEHITTHIAKTVHKRIFFNTLNLIAYSADFFNIIKESLEYIGSRLRGIYATSNNLQEYFKRSFIVTTTYKLVVYVGIHYDLKDKYSKEIINELSKKLLTFLDKQVYTQHFRYIVLQDAIQATNIFNTTRQSNEGLISIKEACSIVNNKTQSPPPTH</sequence>
<protein>
    <submittedName>
        <fullName evidence="1">Uncharacterized protein</fullName>
    </submittedName>
</protein>
<comment type="caution">
    <text evidence="1">The sequence shown here is derived from an EMBL/GenBank/DDBJ whole genome shotgun (WGS) entry which is preliminary data.</text>
</comment>
<gene>
    <name evidence="1" type="ORF">NLO413_0168</name>
</gene>
<dbReference type="RefSeq" id="WP_045808649.1">
    <property type="nucleotide sequence ID" value="NZ_LANX01000001.1"/>
</dbReference>
<accession>A0A0F3NL70</accession>
<organism evidence="1 2">
    <name type="scientific">Candidatus Neoehrlichia procyonis str. RAC413</name>
    <dbReference type="NCBI Taxonomy" id="1359163"/>
    <lineage>
        <taxon>Bacteria</taxon>
        <taxon>Pseudomonadati</taxon>
        <taxon>Pseudomonadota</taxon>
        <taxon>Alphaproteobacteria</taxon>
        <taxon>Rickettsiales</taxon>
        <taxon>Anaplasmataceae</taxon>
        <taxon>Candidatus Neoehrlichia</taxon>
    </lineage>
</organism>
<keyword evidence="2" id="KW-1185">Reference proteome</keyword>
<dbReference type="Proteomes" id="UP000033562">
    <property type="component" value="Unassembled WGS sequence"/>
</dbReference>
<evidence type="ECO:0000313" key="2">
    <source>
        <dbReference type="Proteomes" id="UP000033562"/>
    </source>
</evidence>
<proteinExistence type="predicted"/>
<dbReference type="EMBL" id="LANX01000001">
    <property type="protein sequence ID" value="KJV68803.1"/>
    <property type="molecule type" value="Genomic_DNA"/>
</dbReference>
<reference evidence="1 2" key="1">
    <citation type="submission" date="2015-02" db="EMBL/GenBank/DDBJ databases">
        <title>Genome Sequencing of Rickettsiales.</title>
        <authorList>
            <person name="Daugherty S.C."/>
            <person name="Su Q."/>
            <person name="Abolude K."/>
            <person name="Beier-Sexton M."/>
            <person name="Carlyon J.A."/>
            <person name="Carter R."/>
            <person name="Day N.P."/>
            <person name="Dumler S.J."/>
            <person name="Dyachenko V."/>
            <person name="Godinez A."/>
            <person name="Kurtti T.J."/>
            <person name="Lichay M."/>
            <person name="Mullins K.E."/>
            <person name="Ott S."/>
            <person name="Pappas-Brown V."/>
            <person name="Paris D.H."/>
            <person name="Patel P."/>
            <person name="Richards A.L."/>
            <person name="Sadzewicz L."/>
            <person name="Sears K."/>
            <person name="Seidman D."/>
            <person name="Sengamalay N."/>
            <person name="Stenos J."/>
            <person name="Tallon L.J."/>
            <person name="Vincent G."/>
            <person name="Fraser C.M."/>
            <person name="Munderloh U."/>
            <person name="Dunning-Hotopp J.C."/>
        </authorList>
    </citation>
    <scope>NUCLEOTIDE SEQUENCE [LARGE SCALE GENOMIC DNA]</scope>
    <source>
        <strain evidence="1 2">RAC413</strain>
    </source>
</reference>